<reference evidence="2" key="4">
    <citation type="submission" date="2019-03" db="UniProtKB">
        <authorList>
            <consortium name="EnsemblPlants"/>
        </authorList>
    </citation>
    <scope>IDENTIFICATION</scope>
</reference>
<reference evidence="3" key="2">
    <citation type="journal article" date="2017" name="Nat. Plants">
        <title>The Aegilops tauschii genome reveals multiple impacts of transposons.</title>
        <authorList>
            <person name="Zhao G."/>
            <person name="Zou C."/>
            <person name="Li K."/>
            <person name="Wang K."/>
            <person name="Li T."/>
            <person name="Gao L."/>
            <person name="Zhang X."/>
            <person name="Wang H."/>
            <person name="Yang Z."/>
            <person name="Liu X."/>
            <person name="Jiang W."/>
            <person name="Mao L."/>
            <person name="Kong X."/>
            <person name="Jiao Y."/>
            <person name="Jia J."/>
        </authorList>
    </citation>
    <scope>NUCLEOTIDE SEQUENCE [LARGE SCALE GENOMIC DNA]</scope>
    <source>
        <strain evidence="3">cv. AL8/78</strain>
    </source>
</reference>
<reference evidence="2" key="3">
    <citation type="journal article" date="2017" name="Nature">
        <title>Genome sequence of the progenitor of the wheat D genome Aegilops tauschii.</title>
        <authorList>
            <person name="Luo M.C."/>
            <person name="Gu Y.Q."/>
            <person name="Puiu D."/>
            <person name="Wang H."/>
            <person name="Twardziok S.O."/>
            <person name="Deal K.R."/>
            <person name="Huo N."/>
            <person name="Zhu T."/>
            <person name="Wang L."/>
            <person name="Wang Y."/>
            <person name="McGuire P.E."/>
            <person name="Liu S."/>
            <person name="Long H."/>
            <person name="Ramasamy R.K."/>
            <person name="Rodriguez J.C."/>
            <person name="Van S.L."/>
            <person name="Yuan L."/>
            <person name="Wang Z."/>
            <person name="Xia Z."/>
            <person name="Xiao L."/>
            <person name="Anderson O.D."/>
            <person name="Ouyang S."/>
            <person name="Liang Y."/>
            <person name="Zimin A.V."/>
            <person name="Pertea G."/>
            <person name="Qi P."/>
            <person name="Bennetzen J.L."/>
            <person name="Dai X."/>
            <person name="Dawson M.W."/>
            <person name="Muller H.G."/>
            <person name="Kugler K."/>
            <person name="Rivarola-Duarte L."/>
            <person name="Spannagl M."/>
            <person name="Mayer K.F.X."/>
            <person name="Lu F.H."/>
            <person name="Bevan M.W."/>
            <person name="Leroy P."/>
            <person name="Li P."/>
            <person name="You F.M."/>
            <person name="Sun Q."/>
            <person name="Liu Z."/>
            <person name="Lyons E."/>
            <person name="Wicker T."/>
            <person name="Salzberg S.L."/>
            <person name="Devos K.M."/>
            <person name="Dvorak J."/>
        </authorList>
    </citation>
    <scope>NUCLEOTIDE SEQUENCE [LARGE SCALE GENOMIC DNA]</scope>
    <source>
        <strain evidence="2">cv. AL8/78</strain>
    </source>
</reference>
<reference evidence="2" key="5">
    <citation type="journal article" date="2021" name="G3 (Bethesda)">
        <title>Aegilops tauschii genome assembly Aet v5.0 features greater sequence contiguity and improved annotation.</title>
        <authorList>
            <person name="Wang L."/>
            <person name="Zhu T."/>
            <person name="Rodriguez J.C."/>
            <person name="Deal K.R."/>
            <person name="Dubcovsky J."/>
            <person name="McGuire P.E."/>
            <person name="Lux T."/>
            <person name="Spannagl M."/>
            <person name="Mayer K.F.X."/>
            <person name="Baldrich P."/>
            <person name="Meyers B.C."/>
            <person name="Huo N."/>
            <person name="Gu Y.Q."/>
            <person name="Zhou H."/>
            <person name="Devos K.M."/>
            <person name="Bennetzen J.L."/>
            <person name="Unver T."/>
            <person name="Budak H."/>
            <person name="Gulick P.J."/>
            <person name="Galiba G."/>
            <person name="Kalapos B."/>
            <person name="Nelson D.R."/>
            <person name="Li P."/>
            <person name="You F.M."/>
            <person name="Luo M.C."/>
            <person name="Dvorak J."/>
        </authorList>
    </citation>
    <scope>NUCLEOTIDE SEQUENCE [LARGE SCALE GENOMIC DNA]</scope>
    <source>
        <strain evidence="2">cv. AL8/78</strain>
    </source>
</reference>
<name>A0A453PIB9_AEGTS</name>
<evidence type="ECO:0000313" key="2">
    <source>
        <dbReference type="EnsemblPlants" id="AET6Gv20740900.1"/>
    </source>
</evidence>
<organism evidence="2 3">
    <name type="scientific">Aegilops tauschii subsp. strangulata</name>
    <name type="common">Goatgrass</name>
    <dbReference type="NCBI Taxonomy" id="200361"/>
    <lineage>
        <taxon>Eukaryota</taxon>
        <taxon>Viridiplantae</taxon>
        <taxon>Streptophyta</taxon>
        <taxon>Embryophyta</taxon>
        <taxon>Tracheophyta</taxon>
        <taxon>Spermatophyta</taxon>
        <taxon>Magnoliopsida</taxon>
        <taxon>Liliopsida</taxon>
        <taxon>Poales</taxon>
        <taxon>Poaceae</taxon>
        <taxon>BOP clade</taxon>
        <taxon>Pooideae</taxon>
        <taxon>Triticodae</taxon>
        <taxon>Triticeae</taxon>
        <taxon>Triticinae</taxon>
        <taxon>Aegilops</taxon>
    </lineage>
</organism>
<evidence type="ECO:0000313" key="3">
    <source>
        <dbReference type="Proteomes" id="UP000015105"/>
    </source>
</evidence>
<evidence type="ECO:0000256" key="1">
    <source>
        <dbReference type="SAM" id="MobiDB-lite"/>
    </source>
</evidence>
<dbReference type="Gramene" id="AET6Gv20740900.1">
    <property type="protein sequence ID" value="AET6Gv20740900.1"/>
    <property type="gene ID" value="AET6Gv20740900"/>
</dbReference>
<dbReference type="EnsemblPlants" id="AET6Gv20740900.1">
    <property type="protein sequence ID" value="AET6Gv20740900.1"/>
    <property type="gene ID" value="AET6Gv20740900"/>
</dbReference>
<reference evidence="3" key="1">
    <citation type="journal article" date="2014" name="Science">
        <title>Ancient hybridizations among the ancestral genomes of bread wheat.</title>
        <authorList>
            <consortium name="International Wheat Genome Sequencing Consortium,"/>
            <person name="Marcussen T."/>
            <person name="Sandve S.R."/>
            <person name="Heier L."/>
            <person name="Spannagl M."/>
            <person name="Pfeifer M."/>
            <person name="Jakobsen K.S."/>
            <person name="Wulff B.B."/>
            <person name="Steuernagel B."/>
            <person name="Mayer K.F."/>
            <person name="Olsen O.A."/>
        </authorList>
    </citation>
    <scope>NUCLEOTIDE SEQUENCE [LARGE SCALE GENOMIC DNA]</scope>
    <source>
        <strain evidence="3">cv. AL8/78</strain>
    </source>
</reference>
<accession>A0A453PIB9</accession>
<dbReference type="AlphaFoldDB" id="A0A453PIB9"/>
<feature type="region of interest" description="Disordered" evidence="1">
    <location>
        <begin position="1"/>
        <end position="29"/>
    </location>
</feature>
<keyword evidence="3" id="KW-1185">Reference proteome</keyword>
<dbReference type="Proteomes" id="UP000015105">
    <property type="component" value="Chromosome 6D"/>
</dbReference>
<sequence>LDQGKDKDRSGVRSREREKGSRGRRNRLTRWAPPASVGCHLCPRRRPRLSCFCSPCPPVRRWFPAGIRSSFIHI</sequence>
<protein>
    <submittedName>
        <fullName evidence="2">Uncharacterized protein</fullName>
    </submittedName>
</protein>
<feature type="compositionally biased region" description="Basic and acidic residues" evidence="1">
    <location>
        <begin position="1"/>
        <end position="21"/>
    </location>
</feature>
<proteinExistence type="predicted"/>